<dbReference type="PANTHER" id="PTHR31548">
    <property type="entry name" value="CLARIN"/>
    <property type="match status" value="1"/>
</dbReference>
<dbReference type="RefSeq" id="XP_008312332.1">
    <property type="nucleotide sequence ID" value="XM_008314110.3"/>
</dbReference>
<dbReference type="KEGG" id="csem:103381646"/>
<dbReference type="InterPro" id="IPR026748">
    <property type="entry name" value="Clarin"/>
</dbReference>
<dbReference type="OrthoDB" id="9450082at2759"/>
<feature type="transmembrane region" description="Helical" evidence="6">
    <location>
        <begin position="90"/>
        <end position="118"/>
    </location>
</feature>
<dbReference type="GeneTree" id="ENSGT00850000132319"/>
<reference evidence="7 8" key="1">
    <citation type="journal article" date="2014" name="Nat. Genet.">
        <title>Whole-genome sequence of a flatfish provides insights into ZW sex chromosome evolution and adaptation to a benthic lifestyle.</title>
        <authorList>
            <person name="Chen S."/>
            <person name="Zhang G."/>
            <person name="Shao C."/>
            <person name="Huang Q."/>
            <person name="Liu G."/>
            <person name="Zhang P."/>
            <person name="Song W."/>
            <person name="An N."/>
            <person name="Chalopin D."/>
            <person name="Volff J.N."/>
            <person name="Hong Y."/>
            <person name="Li Q."/>
            <person name="Sha Z."/>
            <person name="Zhou H."/>
            <person name="Xie M."/>
            <person name="Yu Q."/>
            <person name="Liu Y."/>
            <person name="Xiang H."/>
            <person name="Wang N."/>
            <person name="Wu K."/>
            <person name="Yang C."/>
            <person name="Zhou Q."/>
            <person name="Liao X."/>
            <person name="Yang L."/>
            <person name="Hu Q."/>
            <person name="Zhang J."/>
            <person name="Meng L."/>
            <person name="Jin L."/>
            <person name="Tian Y."/>
            <person name="Lian J."/>
            <person name="Yang J."/>
            <person name="Miao G."/>
            <person name="Liu S."/>
            <person name="Liang Z."/>
            <person name="Yan F."/>
            <person name="Li Y."/>
            <person name="Sun B."/>
            <person name="Zhang H."/>
            <person name="Zhang J."/>
            <person name="Zhu Y."/>
            <person name="Du M."/>
            <person name="Zhao Y."/>
            <person name="Schartl M."/>
            <person name="Tang Q."/>
            <person name="Wang J."/>
        </authorList>
    </citation>
    <scope>NUCLEOTIDE SEQUENCE</scope>
</reference>
<protein>
    <submittedName>
        <fullName evidence="7">Clarin 3</fullName>
    </submittedName>
</protein>
<dbReference type="GO" id="GO:0016020">
    <property type="term" value="C:membrane"/>
    <property type="evidence" value="ECO:0007669"/>
    <property type="project" value="UniProtKB-SubCell"/>
</dbReference>
<comment type="subcellular location">
    <subcellularLocation>
        <location evidence="1">Membrane</location>
        <topology evidence="1">Multi-pass membrane protein</topology>
    </subcellularLocation>
</comment>
<dbReference type="Ensembl" id="ENSCSET00000015752.1">
    <property type="protein sequence ID" value="ENSCSEP00000015564.1"/>
    <property type="gene ID" value="ENSCSEG00000010005.1"/>
</dbReference>
<dbReference type="GO" id="GO:0007605">
    <property type="term" value="P:sensory perception of sound"/>
    <property type="evidence" value="ECO:0007669"/>
    <property type="project" value="UniProtKB-ARBA"/>
</dbReference>
<comment type="similarity">
    <text evidence="2">Belongs to the clarin family.</text>
</comment>
<feature type="transmembrane region" description="Helical" evidence="6">
    <location>
        <begin position="184"/>
        <end position="206"/>
    </location>
</feature>
<dbReference type="Pfam" id="PF25807">
    <property type="entry name" value="Clarin-2"/>
    <property type="match status" value="1"/>
</dbReference>
<evidence type="ECO:0000256" key="4">
    <source>
        <dbReference type="ARBA" id="ARBA00022989"/>
    </source>
</evidence>
<evidence type="ECO:0000256" key="6">
    <source>
        <dbReference type="SAM" id="Phobius"/>
    </source>
</evidence>
<feature type="transmembrane region" description="Helical" evidence="6">
    <location>
        <begin position="7"/>
        <end position="28"/>
    </location>
</feature>
<dbReference type="GeneID" id="103381646"/>
<evidence type="ECO:0000256" key="3">
    <source>
        <dbReference type="ARBA" id="ARBA00022692"/>
    </source>
</evidence>
<keyword evidence="5 6" id="KW-0472">Membrane</keyword>
<dbReference type="InParanoid" id="A0A3P8VMP6"/>
<dbReference type="PANTHER" id="PTHR31548:SF3">
    <property type="entry name" value="CLARIN-3"/>
    <property type="match status" value="1"/>
</dbReference>
<evidence type="ECO:0000313" key="7">
    <source>
        <dbReference type="Ensembl" id="ENSCSEP00000015564.1"/>
    </source>
</evidence>
<dbReference type="AlphaFoldDB" id="A0A3P8VMP6"/>
<sequence length="231" mass="25402">MPSTAKTLYFLSSALASAISVIVLGISMSQNWAETTMECARQGEELFNGTAVLTLNLFDGIIDRVSCGNFLGHDEFEVIPQLTDVGTTQVVLHVLVLLFLALCLLFSAVNILISLYNSVSNPYETYMGPIGVYVCGSLSTILSVLVLIIYVVNVMATNMAEGLVENLNGSSPAHLRNITSWMGLGYYLVILYALLSMAAIGVIYMYNNTTYKHKREQQRPTEDAPKEIMMY</sequence>
<evidence type="ECO:0000313" key="8">
    <source>
        <dbReference type="Proteomes" id="UP000265120"/>
    </source>
</evidence>
<reference evidence="7" key="3">
    <citation type="submission" date="2025-09" db="UniProtKB">
        <authorList>
            <consortium name="Ensembl"/>
        </authorList>
    </citation>
    <scope>IDENTIFICATION</scope>
</reference>
<evidence type="ECO:0000256" key="2">
    <source>
        <dbReference type="ARBA" id="ARBA00005787"/>
    </source>
</evidence>
<feature type="transmembrane region" description="Helical" evidence="6">
    <location>
        <begin position="130"/>
        <end position="152"/>
    </location>
</feature>
<keyword evidence="8" id="KW-1185">Reference proteome</keyword>
<evidence type="ECO:0000256" key="5">
    <source>
        <dbReference type="ARBA" id="ARBA00023136"/>
    </source>
</evidence>
<dbReference type="CTD" id="119467"/>
<dbReference type="Proteomes" id="UP000265120">
    <property type="component" value="Chromosome 8"/>
</dbReference>
<dbReference type="OMA" id="IIIVFYQ"/>
<keyword evidence="3 6" id="KW-0812">Transmembrane</keyword>
<organism evidence="7 8">
    <name type="scientific">Cynoglossus semilaevis</name>
    <name type="common">Tongue sole</name>
    <dbReference type="NCBI Taxonomy" id="244447"/>
    <lineage>
        <taxon>Eukaryota</taxon>
        <taxon>Metazoa</taxon>
        <taxon>Chordata</taxon>
        <taxon>Craniata</taxon>
        <taxon>Vertebrata</taxon>
        <taxon>Euteleostomi</taxon>
        <taxon>Actinopterygii</taxon>
        <taxon>Neopterygii</taxon>
        <taxon>Teleostei</taxon>
        <taxon>Neoteleostei</taxon>
        <taxon>Acanthomorphata</taxon>
        <taxon>Carangaria</taxon>
        <taxon>Pleuronectiformes</taxon>
        <taxon>Pleuronectoidei</taxon>
        <taxon>Cynoglossidae</taxon>
        <taxon>Cynoglossinae</taxon>
        <taxon>Cynoglossus</taxon>
    </lineage>
</organism>
<name>A0A3P8VMP6_CYNSE</name>
<reference evidence="7" key="2">
    <citation type="submission" date="2025-08" db="UniProtKB">
        <authorList>
            <consortium name="Ensembl"/>
        </authorList>
    </citation>
    <scope>IDENTIFICATION</scope>
</reference>
<accession>A0A3P8VMP6</accession>
<dbReference type="FunCoup" id="A0A3P8VMP6">
    <property type="interactions" value="1295"/>
</dbReference>
<dbReference type="STRING" id="244447.ENSCSEP00000015564"/>
<evidence type="ECO:0000256" key="1">
    <source>
        <dbReference type="ARBA" id="ARBA00004141"/>
    </source>
</evidence>
<proteinExistence type="inferred from homology"/>
<keyword evidence="4 6" id="KW-1133">Transmembrane helix</keyword>